<name>A0AAD9JM30_9ANNE</name>
<proteinExistence type="inferred from homology"/>
<dbReference type="InterPro" id="IPR052355">
    <property type="entry name" value="CENP-V-like"/>
</dbReference>
<dbReference type="InterPro" id="IPR011057">
    <property type="entry name" value="Mss4-like_sf"/>
</dbReference>
<organism evidence="5 6">
    <name type="scientific">Paralvinella palmiformis</name>
    <dbReference type="NCBI Taxonomy" id="53620"/>
    <lineage>
        <taxon>Eukaryota</taxon>
        <taxon>Metazoa</taxon>
        <taxon>Spiralia</taxon>
        <taxon>Lophotrochozoa</taxon>
        <taxon>Annelida</taxon>
        <taxon>Polychaeta</taxon>
        <taxon>Sedentaria</taxon>
        <taxon>Canalipalpata</taxon>
        <taxon>Terebellida</taxon>
        <taxon>Terebelliformia</taxon>
        <taxon>Alvinellidae</taxon>
        <taxon>Paralvinella</taxon>
    </lineage>
</organism>
<evidence type="ECO:0000259" key="4">
    <source>
        <dbReference type="PROSITE" id="PS51891"/>
    </source>
</evidence>
<keyword evidence="2" id="KW-0479">Metal-binding</keyword>
<evidence type="ECO:0000256" key="1">
    <source>
        <dbReference type="ARBA" id="ARBA00005495"/>
    </source>
</evidence>
<comment type="similarity">
    <text evidence="1">Belongs to the Gfa family.</text>
</comment>
<dbReference type="PROSITE" id="PS51891">
    <property type="entry name" value="CENP_V_GFA"/>
    <property type="match status" value="1"/>
</dbReference>
<gene>
    <name evidence="5" type="ORF">LSH36_236g02000</name>
</gene>
<dbReference type="Gene3D" id="2.170.150.70">
    <property type="match status" value="1"/>
</dbReference>
<comment type="caution">
    <text evidence="5">The sequence shown here is derived from an EMBL/GenBank/DDBJ whole genome shotgun (WGS) entry which is preliminary data.</text>
</comment>
<feature type="domain" description="CENP-V/GFA" evidence="4">
    <location>
        <begin position="91"/>
        <end position="182"/>
    </location>
</feature>
<dbReference type="GO" id="GO:0016846">
    <property type="term" value="F:carbon-sulfur lyase activity"/>
    <property type="evidence" value="ECO:0007669"/>
    <property type="project" value="InterPro"/>
</dbReference>
<keyword evidence="6" id="KW-1185">Reference proteome</keyword>
<protein>
    <recommendedName>
        <fullName evidence="4">CENP-V/GFA domain-containing protein</fullName>
    </recommendedName>
</protein>
<dbReference type="Pfam" id="PF04828">
    <property type="entry name" value="GFA"/>
    <property type="match status" value="1"/>
</dbReference>
<dbReference type="EMBL" id="JAODUP010000236">
    <property type="protein sequence ID" value="KAK2155579.1"/>
    <property type="molecule type" value="Genomic_DNA"/>
</dbReference>
<evidence type="ECO:0000256" key="3">
    <source>
        <dbReference type="ARBA" id="ARBA00022833"/>
    </source>
</evidence>
<evidence type="ECO:0000313" key="5">
    <source>
        <dbReference type="EMBL" id="KAK2155579.1"/>
    </source>
</evidence>
<dbReference type="PANTHER" id="PTHR28620:SF1">
    <property type="entry name" value="CENP-V_GFA DOMAIN-CONTAINING PROTEIN"/>
    <property type="match status" value="1"/>
</dbReference>
<dbReference type="SUPFAM" id="SSF51316">
    <property type="entry name" value="Mss4-like"/>
    <property type="match status" value="1"/>
</dbReference>
<reference evidence="5" key="1">
    <citation type="journal article" date="2023" name="Mol. Biol. Evol.">
        <title>Third-Generation Sequencing Reveals the Adaptive Role of the Epigenome in Three Deep-Sea Polychaetes.</title>
        <authorList>
            <person name="Perez M."/>
            <person name="Aroh O."/>
            <person name="Sun Y."/>
            <person name="Lan Y."/>
            <person name="Juniper S.K."/>
            <person name="Young C.R."/>
            <person name="Angers B."/>
            <person name="Qian P.Y."/>
        </authorList>
    </citation>
    <scope>NUCLEOTIDE SEQUENCE</scope>
    <source>
        <strain evidence="5">P08H-3</strain>
    </source>
</reference>
<accession>A0AAD9JM30</accession>
<dbReference type="GO" id="GO:0046872">
    <property type="term" value="F:metal ion binding"/>
    <property type="evidence" value="ECO:0007669"/>
    <property type="project" value="UniProtKB-KW"/>
</dbReference>
<dbReference type="AlphaFoldDB" id="A0AAD9JM30"/>
<keyword evidence="3" id="KW-0862">Zinc</keyword>
<dbReference type="InterPro" id="IPR006913">
    <property type="entry name" value="CENP-V/GFA"/>
</dbReference>
<evidence type="ECO:0000313" key="6">
    <source>
        <dbReference type="Proteomes" id="UP001208570"/>
    </source>
</evidence>
<sequence>MGNPHVCPEVNESHWNWDSDTKTMAQSLESSLQSFGVIVGFTVLKNSWDYLKVEEPFLCRQPYLMVKLGMPRPDQFESWHDDLLTPRLVTHSGGCHCGAVRFTVEAPSDLTVYDCNCSICTKKQNVHFIVPTSRFKLIQGEDHLTLYQFNTKIAKHLFCKTCGVQAFYKPRSNPDGYGTVIL</sequence>
<dbReference type="PANTHER" id="PTHR28620">
    <property type="entry name" value="CENTROMERE PROTEIN V"/>
    <property type="match status" value="1"/>
</dbReference>
<dbReference type="Proteomes" id="UP001208570">
    <property type="component" value="Unassembled WGS sequence"/>
</dbReference>
<evidence type="ECO:0000256" key="2">
    <source>
        <dbReference type="ARBA" id="ARBA00022723"/>
    </source>
</evidence>